<sequence length="137" mass="15177">MALPYHPRPGTIVVCDYAKGGFRPPEMAKRRLAVTVSPKLKRRNDLVTVVPLSATPPSPVEAWHVALELAVPDPWGDVPRWAKCDMVATVGYDRLDLPHFRHHVTGSRQYWQHELSAELVAELRRAVASALGIVIAG</sequence>
<gene>
    <name evidence="1" type="ORF">HHL27_14930</name>
</gene>
<name>A0A7Y0BS72_9SPHN</name>
<dbReference type="EMBL" id="JABBGM010000006">
    <property type="protein sequence ID" value="NML94966.1"/>
    <property type="molecule type" value="Genomic_DNA"/>
</dbReference>
<proteinExistence type="predicted"/>
<dbReference type="GO" id="GO:0003677">
    <property type="term" value="F:DNA binding"/>
    <property type="evidence" value="ECO:0007669"/>
    <property type="project" value="InterPro"/>
</dbReference>
<dbReference type="Pfam" id="PF02452">
    <property type="entry name" value="PemK_toxin"/>
    <property type="match status" value="1"/>
</dbReference>
<dbReference type="InterPro" id="IPR011067">
    <property type="entry name" value="Plasmid_toxin/cell-grow_inhib"/>
</dbReference>
<keyword evidence="2" id="KW-1185">Reference proteome</keyword>
<protein>
    <submittedName>
        <fullName evidence="1">Type II toxin-antitoxin system PemK/MazF family toxin</fullName>
    </submittedName>
</protein>
<dbReference type="AlphaFoldDB" id="A0A7Y0BS72"/>
<evidence type="ECO:0000313" key="2">
    <source>
        <dbReference type="Proteomes" id="UP000583556"/>
    </source>
</evidence>
<organism evidence="1 2">
    <name type="scientific">Novosphingobium olei</name>
    <dbReference type="NCBI Taxonomy" id="2728851"/>
    <lineage>
        <taxon>Bacteria</taxon>
        <taxon>Pseudomonadati</taxon>
        <taxon>Pseudomonadota</taxon>
        <taxon>Alphaproteobacteria</taxon>
        <taxon>Sphingomonadales</taxon>
        <taxon>Sphingomonadaceae</taxon>
        <taxon>Novosphingobium</taxon>
    </lineage>
</organism>
<dbReference type="Proteomes" id="UP000583556">
    <property type="component" value="Unassembled WGS sequence"/>
</dbReference>
<dbReference type="Gene3D" id="2.30.30.110">
    <property type="match status" value="1"/>
</dbReference>
<dbReference type="RefSeq" id="WP_169494234.1">
    <property type="nucleotide sequence ID" value="NZ_JABBGM010000006.1"/>
</dbReference>
<accession>A0A7Y0BS72</accession>
<reference evidence="1 2" key="1">
    <citation type="submission" date="2020-04" db="EMBL/GenBank/DDBJ databases">
        <title>Novosphingobium sp. TW-4 isolated from soil.</title>
        <authorList>
            <person name="Dahal R.H."/>
            <person name="Chaudhary D.K."/>
        </authorList>
    </citation>
    <scope>NUCLEOTIDE SEQUENCE [LARGE SCALE GENOMIC DNA]</scope>
    <source>
        <strain evidence="1 2">TW-4</strain>
    </source>
</reference>
<comment type="caution">
    <text evidence="1">The sequence shown here is derived from an EMBL/GenBank/DDBJ whole genome shotgun (WGS) entry which is preliminary data.</text>
</comment>
<evidence type="ECO:0000313" key="1">
    <source>
        <dbReference type="EMBL" id="NML94966.1"/>
    </source>
</evidence>
<dbReference type="SUPFAM" id="SSF50118">
    <property type="entry name" value="Cell growth inhibitor/plasmid maintenance toxic component"/>
    <property type="match status" value="1"/>
</dbReference>
<dbReference type="InterPro" id="IPR003477">
    <property type="entry name" value="PemK-like"/>
</dbReference>